<evidence type="ECO:0000256" key="1">
    <source>
        <dbReference type="SAM" id="MobiDB-lite"/>
    </source>
</evidence>
<organism evidence="2 3">
    <name type="scientific">Dichomitus squalens</name>
    <dbReference type="NCBI Taxonomy" id="114155"/>
    <lineage>
        <taxon>Eukaryota</taxon>
        <taxon>Fungi</taxon>
        <taxon>Dikarya</taxon>
        <taxon>Basidiomycota</taxon>
        <taxon>Agaricomycotina</taxon>
        <taxon>Agaricomycetes</taxon>
        <taxon>Polyporales</taxon>
        <taxon>Polyporaceae</taxon>
        <taxon>Dichomitus</taxon>
    </lineage>
</organism>
<evidence type="ECO:0000313" key="3">
    <source>
        <dbReference type="Proteomes" id="UP000292082"/>
    </source>
</evidence>
<gene>
    <name evidence="2" type="ORF">BD310DRAFT_942118</name>
</gene>
<name>A0A4V2K6A0_9APHY</name>
<sequence length="69" mass="7513">MTAYSPYSGAEFVYSDAASPYRLLRRRVPTLLLLAVFSLAACSSSHTAAPAQTMARYGPPATSTWRMPK</sequence>
<protein>
    <submittedName>
        <fullName evidence="2">Uncharacterized protein</fullName>
    </submittedName>
</protein>
<dbReference type="AlphaFoldDB" id="A0A4V2K6A0"/>
<feature type="region of interest" description="Disordered" evidence="1">
    <location>
        <begin position="45"/>
        <end position="69"/>
    </location>
</feature>
<dbReference type="EMBL" id="ML145316">
    <property type="protein sequence ID" value="TBU51483.1"/>
    <property type="molecule type" value="Genomic_DNA"/>
</dbReference>
<proteinExistence type="predicted"/>
<dbReference type="Proteomes" id="UP000292082">
    <property type="component" value="Unassembled WGS sequence"/>
</dbReference>
<keyword evidence="3" id="KW-1185">Reference proteome</keyword>
<evidence type="ECO:0000313" key="2">
    <source>
        <dbReference type="EMBL" id="TBU51483.1"/>
    </source>
</evidence>
<accession>A0A4V2K6A0</accession>
<reference evidence="2 3" key="1">
    <citation type="submission" date="2019-01" db="EMBL/GenBank/DDBJ databases">
        <title>Draft genome sequences of three monokaryotic isolates of the white-rot basidiomycete fungus Dichomitus squalens.</title>
        <authorList>
            <consortium name="DOE Joint Genome Institute"/>
            <person name="Lopez S.C."/>
            <person name="Andreopoulos B."/>
            <person name="Pangilinan J."/>
            <person name="Lipzen A."/>
            <person name="Riley R."/>
            <person name="Ahrendt S."/>
            <person name="Ng V."/>
            <person name="Barry K."/>
            <person name="Daum C."/>
            <person name="Grigoriev I.V."/>
            <person name="Hilden K.S."/>
            <person name="Makela M.R."/>
            <person name="de Vries R.P."/>
        </authorList>
    </citation>
    <scope>NUCLEOTIDE SEQUENCE [LARGE SCALE GENOMIC DNA]</scope>
    <source>
        <strain evidence="2 3">CBS 464.89</strain>
    </source>
</reference>